<sequence>MQIKTILNRVQKFKSFVYGKARWIEDAKEPTIEVEIQPRKNSRPICPKCGRRRSGYDTQPVRKFVFIPMLGYQGVFPWAKGKHVPDMRSMRGFRRAGPGT</sequence>
<accession>A0A450WMW7</accession>
<evidence type="ECO:0000313" key="1">
    <source>
        <dbReference type="EMBL" id="VFK18397.1"/>
    </source>
</evidence>
<proteinExistence type="predicted"/>
<name>A0A450WMW7_9GAMM</name>
<dbReference type="EMBL" id="CAADFN010000043">
    <property type="protein sequence ID" value="VFK18397.1"/>
    <property type="molecule type" value="Genomic_DNA"/>
</dbReference>
<gene>
    <name evidence="1" type="ORF">BECKLFY1418C_GA0070996_10435</name>
</gene>
<organism evidence="1">
    <name type="scientific">Candidatus Kentrum sp. LFY</name>
    <dbReference type="NCBI Taxonomy" id="2126342"/>
    <lineage>
        <taxon>Bacteria</taxon>
        <taxon>Pseudomonadati</taxon>
        <taxon>Pseudomonadota</taxon>
        <taxon>Gammaproteobacteria</taxon>
        <taxon>Candidatus Kentrum</taxon>
    </lineage>
</organism>
<protein>
    <recommendedName>
        <fullName evidence="2">Zinc-finger of transposase IS204/IS1001/IS1096/IS1165</fullName>
    </recommendedName>
</protein>
<reference evidence="1" key="1">
    <citation type="submission" date="2019-02" db="EMBL/GenBank/DDBJ databases">
        <authorList>
            <person name="Gruber-Vodicka R. H."/>
            <person name="Seah K. B. B."/>
        </authorList>
    </citation>
    <scope>NUCLEOTIDE SEQUENCE</scope>
    <source>
        <strain evidence="1">BECK_BY7</strain>
    </source>
</reference>
<evidence type="ECO:0008006" key="2">
    <source>
        <dbReference type="Google" id="ProtNLM"/>
    </source>
</evidence>
<dbReference type="AlphaFoldDB" id="A0A450WMW7"/>